<dbReference type="PANTHER" id="PTHR15020">
    <property type="entry name" value="FLAVIN REDUCTASE-RELATED"/>
    <property type="match status" value="1"/>
</dbReference>
<evidence type="ECO:0000313" key="3">
    <source>
        <dbReference type="Proteomes" id="UP001597425"/>
    </source>
</evidence>
<dbReference type="EMBL" id="JBHUJD010000013">
    <property type="protein sequence ID" value="MFD2310994.1"/>
    <property type="molecule type" value="Genomic_DNA"/>
</dbReference>
<reference evidence="3" key="1">
    <citation type="journal article" date="2019" name="Int. J. Syst. Evol. Microbiol.">
        <title>The Global Catalogue of Microorganisms (GCM) 10K type strain sequencing project: providing services to taxonomists for standard genome sequencing and annotation.</title>
        <authorList>
            <consortium name="The Broad Institute Genomics Platform"/>
            <consortium name="The Broad Institute Genome Sequencing Center for Infectious Disease"/>
            <person name="Wu L."/>
            <person name="Ma J."/>
        </authorList>
    </citation>
    <scope>NUCLEOTIDE SEQUENCE [LARGE SCALE GENOMIC DNA]</scope>
    <source>
        <strain evidence="3">KCTC 12848</strain>
    </source>
</reference>
<dbReference type="RefSeq" id="WP_265721562.1">
    <property type="nucleotide sequence ID" value="NZ_JAPIVK010000012.1"/>
</dbReference>
<proteinExistence type="predicted"/>
<evidence type="ECO:0000259" key="1">
    <source>
        <dbReference type="Pfam" id="PF13460"/>
    </source>
</evidence>
<dbReference type="Gene3D" id="3.40.50.720">
    <property type="entry name" value="NAD(P)-binding Rossmann-like Domain"/>
    <property type="match status" value="1"/>
</dbReference>
<sequence length="219" mass="23942">MHVFIIGITGGIGRLLAQKLQSRGDRVRGLVRRREQQAEFQQQGVDVQVADLAHMTPQALADAFDHADAVVFTAGSNGGRREITKAIDGDGVEKAIDAARIAGVRRFALVSVLPESWRERALGDDVEYYFAVKKGADVMVSRSDLDWLILRPSLLVDDPGTGTVSLGPAEFHDQVARDDVASTLAELLHEPGISRQILELNTGTVPIEDAVRCQAMRYR</sequence>
<evidence type="ECO:0000313" key="2">
    <source>
        <dbReference type="EMBL" id="MFD2310994.1"/>
    </source>
</evidence>
<dbReference type="InterPro" id="IPR036291">
    <property type="entry name" value="NAD(P)-bd_dom_sf"/>
</dbReference>
<dbReference type="Proteomes" id="UP001597425">
    <property type="component" value="Unassembled WGS sequence"/>
</dbReference>
<dbReference type="InterPro" id="IPR016040">
    <property type="entry name" value="NAD(P)-bd_dom"/>
</dbReference>
<keyword evidence="3" id="KW-1185">Reference proteome</keyword>
<name>A0ABW5EHS9_9GAMM</name>
<dbReference type="Pfam" id="PF13460">
    <property type="entry name" value="NAD_binding_10"/>
    <property type="match status" value="1"/>
</dbReference>
<feature type="domain" description="NAD(P)-binding" evidence="1">
    <location>
        <begin position="7"/>
        <end position="191"/>
    </location>
</feature>
<comment type="caution">
    <text evidence="2">The sequence shown here is derived from an EMBL/GenBank/DDBJ whole genome shotgun (WGS) entry which is preliminary data.</text>
</comment>
<gene>
    <name evidence="2" type="ORF">ACFSKX_11265</name>
</gene>
<dbReference type="PANTHER" id="PTHR15020:SF50">
    <property type="entry name" value="UPF0659 PROTEIN YMR090W"/>
    <property type="match status" value="1"/>
</dbReference>
<accession>A0ABW5EHS9</accession>
<organism evidence="2 3">
    <name type="scientific">Microbulbifer halophilus</name>
    <dbReference type="NCBI Taxonomy" id="453963"/>
    <lineage>
        <taxon>Bacteria</taxon>
        <taxon>Pseudomonadati</taxon>
        <taxon>Pseudomonadota</taxon>
        <taxon>Gammaproteobacteria</taxon>
        <taxon>Cellvibrionales</taxon>
        <taxon>Microbulbiferaceae</taxon>
        <taxon>Microbulbifer</taxon>
    </lineage>
</organism>
<protein>
    <submittedName>
        <fullName evidence="2">NAD(P)H-binding protein</fullName>
    </submittedName>
</protein>
<dbReference type="SUPFAM" id="SSF51735">
    <property type="entry name" value="NAD(P)-binding Rossmann-fold domains"/>
    <property type="match status" value="1"/>
</dbReference>